<dbReference type="EMBL" id="JAMZMK010008942">
    <property type="protein sequence ID" value="KAI7737835.1"/>
    <property type="molecule type" value="Genomic_DNA"/>
</dbReference>
<feature type="binding site" evidence="6">
    <location>
        <position position="53"/>
    </location>
    <ligand>
        <name>ATP</name>
        <dbReference type="ChEBI" id="CHEBI:30616"/>
    </ligand>
</feature>
<comment type="similarity">
    <text evidence="2">Belongs to the UPF0496 family.</text>
</comment>
<organism evidence="7 8">
    <name type="scientific">Ambrosia artemisiifolia</name>
    <name type="common">Common ragweed</name>
    <dbReference type="NCBI Taxonomy" id="4212"/>
    <lineage>
        <taxon>Eukaryota</taxon>
        <taxon>Viridiplantae</taxon>
        <taxon>Streptophyta</taxon>
        <taxon>Embryophyta</taxon>
        <taxon>Tracheophyta</taxon>
        <taxon>Spermatophyta</taxon>
        <taxon>Magnoliopsida</taxon>
        <taxon>eudicotyledons</taxon>
        <taxon>Gunneridae</taxon>
        <taxon>Pentapetalae</taxon>
        <taxon>asterids</taxon>
        <taxon>campanulids</taxon>
        <taxon>Asterales</taxon>
        <taxon>Asteraceae</taxon>
        <taxon>Asteroideae</taxon>
        <taxon>Heliantheae alliance</taxon>
        <taxon>Heliantheae</taxon>
        <taxon>Ambrosia</taxon>
    </lineage>
</organism>
<dbReference type="Proteomes" id="UP001206925">
    <property type="component" value="Unassembled WGS sequence"/>
</dbReference>
<comment type="subcellular location">
    <subcellularLocation>
        <location evidence="1">Membrane</location>
    </subcellularLocation>
</comment>
<dbReference type="SUPFAM" id="SSF56112">
    <property type="entry name" value="Protein kinase-like (PK-like)"/>
    <property type="match status" value="1"/>
</dbReference>
<evidence type="ECO:0000313" key="7">
    <source>
        <dbReference type="EMBL" id="KAI7737835.1"/>
    </source>
</evidence>
<keyword evidence="3" id="KW-0812">Transmembrane</keyword>
<dbReference type="PROSITE" id="PS00107">
    <property type="entry name" value="PROTEIN_KINASE_ATP"/>
    <property type="match status" value="1"/>
</dbReference>
<name>A0AAD5CAF2_AMBAR</name>
<keyword evidence="8" id="KW-1185">Reference proteome</keyword>
<dbReference type="InterPro" id="IPR011009">
    <property type="entry name" value="Kinase-like_dom_sf"/>
</dbReference>
<dbReference type="Pfam" id="PF05055">
    <property type="entry name" value="DUF677"/>
    <property type="match status" value="1"/>
</dbReference>
<sequence length="393" mass="45855">MSVLKDSKHLKIPLKEIEIATKNFQECIGKGGYGMVYKGELLVDGKSTTVAVKRLNEQFGQGLKEFLMEIQLLTGERPSMDLVTKELEELLQIQLSSYALESPRENSFSHEASYGSVFKMQGFHKTLQIRADNVINNLDTGIEDRSLSFDIEKEVNLFVMEMNQDERKVALNLKLVKLVDDYQEINTQTSGLYDSLSTCLRRVRGTRLLILEALRHVDDEDHGNEENRYERALDHLKSFKAAGDPFTQDFFRIFNFVYRRQIAFLEKLQRKNVKLSKKLDQTWLRKRFSSVLKHYKNNDIKWQKEVISFMQVVSYIEIKDTGRIQFLVNKLQMDIENFMRNAEFAIKMKDAVKYVIENMTEKLNTFLKNVDELEEMANICTVNIQKAKTVNRI</sequence>
<dbReference type="GO" id="GO:0005524">
    <property type="term" value="F:ATP binding"/>
    <property type="evidence" value="ECO:0007669"/>
    <property type="project" value="UniProtKB-UniRule"/>
</dbReference>
<evidence type="ECO:0000256" key="3">
    <source>
        <dbReference type="ARBA" id="ARBA00022692"/>
    </source>
</evidence>
<comment type="caution">
    <text evidence="7">The sequence shown here is derived from an EMBL/GenBank/DDBJ whole genome shotgun (WGS) entry which is preliminary data.</text>
</comment>
<reference evidence="7" key="1">
    <citation type="submission" date="2022-06" db="EMBL/GenBank/DDBJ databases">
        <title>Uncovering the hologenomic basis of an extraordinary plant invasion.</title>
        <authorList>
            <person name="Bieker V.C."/>
            <person name="Martin M.D."/>
            <person name="Gilbert T."/>
            <person name="Hodgins K."/>
            <person name="Battlay P."/>
            <person name="Petersen B."/>
            <person name="Wilson J."/>
        </authorList>
    </citation>
    <scope>NUCLEOTIDE SEQUENCE</scope>
    <source>
        <strain evidence="7">AA19_3_7</strain>
        <tissue evidence="7">Leaf</tissue>
    </source>
</reference>
<keyword evidence="4" id="KW-1133">Transmembrane helix</keyword>
<keyword evidence="6" id="KW-0067">ATP-binding</keyword>
<gene>
    <name evidence="7" type="ORF">M8C21_002898</name>
</gene>
<evidence type="ECO:0000256" key="4">
    <source>
        <dbReference type="ARBA" id="ARBA00022989"/>
    </source>
</evidence>
<dbReference type="PANTHER" id="PTHR31113">
    <property type="entry name" value="UPF0496 PROTEIN 3-RELATED"/>
    <property type="match status" value="1"/>
</dbReference>
<keyword evidence="5" id="KW-0472">Membrane</keyword>
<dbReference type="InterPro" id="IPR007749">
    <property type="entry name" value="DUF677"/>
</dbReference>
<evidence type="ECO:0000256" key="6">
    <source>
        <dbReference type="PROSITE-ProRule" id="PRU10141"/>
    </source>
</evidence>
<dbReference type="PANTHER" id="PTHR31113:SF3">
    <property type="entry name" value="UPF0496 PROTEIN 1"/>
    <property type="match status" value="1"/>
</dbReference>
<accession>A0AAD5CAF2</accession>
<evidence type="ECO:0000256" key="5">
    <source>
        <dbReference type="ARBA" id="ARBA00023136"/>
    </source>
</evidence>
<dbReference type="GO" id="GO:0016020">
    <property type="term" value="C:membrane"/>
    <property type="evidence" value="ECO:0007669"/>
    <property type="project" value="UniProtKB-SubCell"/>
</dbReference>
<keyword evidence="6" id="KW-0547">Nucleotide-binding</keyword>
<proteinExistence type="inferred from homology"/>
<evidence type="ECO:0000256" key="2">
    <source>
        <dbReference type="ARBA" id="ARBA00009074"/>
    </source>
</evidence>
<feature type="non-terminal residue" evidence="7">
    <location>
        <position position="1"/>
    </location>
</feature>
<dbReference type="Gene3D" id="3.30.200.20">
    <property type="entry name" value="Phosphorylase Kinase, domain 1"/>
    <property type="match status" value="1"/>
</dbReference>
<dbReference type="AlphaFoldDB" id="A0AAD5CAF2"/>
<evidence type="ECO:0000256" key="1">
    <source>
        <dbReference type="ARBA" id="ARBA00004370"/>
    </source>
</evidence>
<dbReference type="InterPro" id="IPR017441">
    <property type="entry name" value="Protein_kinase_ATP_BS"/>
</dbReference>
<protein>
    <submittedName>
        <fullName evidence="7">Uncharacterized protein</fullName>
    </submittedName>
</protein>
<evidence type="ECO:0000313" key="8">
    <source>
        <dbReference type="Proteomes" id="UP001206925"/>
    </source>
</evidence>